<dbReference type="AlphaFoldDB" id="A0A438HU78"/>
<organism evidence="10 11">
    <name type="scientific">Vitis vinifera</name>
    <name type="common">Grape</name>
    <dbReference type="NCBI Taxonomy" id="29760"/>
    <lineage>
        <taxon>Eukaryota</taxon>
        <taxon>Viridiplantae</taxon>
        <taxon>Streptophyta</taxon>
        <taxon>Embryophyta</taxon>
        <taxon>Tracheophyta</taxon>
        <taxon>Spermatophyta</taxon>
        <taxon>Magnoliopsida</taxon>
        <taxon>eudicotyledons</taxon>
        <taxon>Gunneridae</taxon>
        <taxon>Pentapetalae</taxon>
        <taxon>rosids</taxon>
        <taxon>Vitales</taxon>
        <taxon>Vitaceae</taxon>
        <taxon>Viteae</taxon>
        <taxon>Vitis</taxon>
    </lineage>
</organism>
<comment type="caution">
    <text evidence="10">The sequence shown here is derived from an EMBL/GenBank/DDBJ whole genome shotgun (WGS) entry which is preliminary data.</text>
</comment>
<dbReference type="PANTHER" id="PTHR37984:SF5">
    <property type="entry name" value="PROTEIN NYNRIN-LIKE"/>
    <property type="match status" value="1"/>
</dbReference>
<dbReference type="FunFam" id="3.30.70.270:FF:000020">
    <property type="entry name" value="Transposon Tf2-6 polyprotein-like Protein"/>
    <property type="match status" value="1"/>
</dbReference>
<dbReference type="InterPro" id="IPR043128">
    <property type="entry name" value="Rev_trsase/Diguanyl_cyclase"/>
</dbReference>
<keyword evidence="4" id="KW-0540">Nuclease</keyword>
<evidence type="ECO:0000256" key="3">
    <source>
        <dbReference type="ARBA" id="ARBA00022695"/>
    </source>
</evidence>
<dbReference type="InterPro" id="IPR001969">
    <property type="entry name" value="Aspartic_peptidase_AS"/>
</dbReference>
<dbReference type="CDD" id="cd09274">
    <property type="entry name" value="RNase_HI_RT_Ty3"/>
    <property type="match status" value="1"/>
</dbReference>
<gene>
    <name evidence="10" type="primary">pol_791</name>
    <name evidence="10" type="ORF">CK203_044453</name>
</gene>
<dbReference type="EC" id="2.7.7.49" evidence="1"/>
<dbReference type="InterPro" id="IPR041373">
    <property type="entry name" value="RT_RNaseH"/>
</dbReference>
<keyword evidence="3" id="KW-0548">Nucleotidyltransferase</keyword>
<feature type="domain" description="Reverse transcriptase" evidence="9">
    <location>
        <begin position="758"/>
        <end position="937"/>
    </location>
</feature>
<dbReference type="InterPro" id="IPR000477">
    <property type="entry name" value="RT_dom"/>
</dbReference>
<dbReference type="Pfam" id="PF03732">
    <property type="entry name" value="Retrotrans_gag"/>
    <property type="match status" value="1"/>
</dbReference>
<dbReference type="Proteomes" id="UP000288805">
    <property type="component" value="Unassembled WGS sequence"/>
</dbReference>
<keyword evidence="2" id="KW-0808">Transferase</keyword>
<protein>
    <recommendedName>
        <fullName evidence="1">RNA-directed DNA polymerase</fullName>
        <ecNumber evidence="1">2.7.7.49</ecNumber>
    </recommendedName>
</protein>
<dbReference type="InterPro" id="IPR043502">
    <property type="entry name" value="DNA/RNA_pol_sf"/>
</dbReference>
<keyword evidence="6" id="KW-0378">Hydrolase</keyword>
<sequence length="1223" mass="138027">MRDSRPGGMRDSRPGGMRDSRPGGMRDSRQGVMRDSRPGGMRDSRPSGMRDSRPGGMRDSRPSGMRDSRLGGMRDSRSGVMRDSRSDGMRDSRSGGMRDSRPGGMRENFHPGEMSDATCRKGPDPQWVVVQAMSHLNRAPAALKQGVRVGERVPSRMPWLVSEQAPEMAGGSAMEALRERMTQIEEALGEWPREDGTVASWAEHTRGEVQAQRSILESHDNFFEEKLAEFKTEMQSRIDDFKETLQSYGEDIAILKKAVLQGSASGPEAPSKVRVPEPKGFNGNRNAKELENFLWDIEQFFKDAHVPDGKKVSITRMYLTGDAKLWWRTRVEDDAELGRPQITTWETLKKELKDQFLPTNTAWVAREALKRLRHTGSVREYVKEFSSLMLDIKNMSEEDKLFNFIRLPGGLQDGWCHLHHAETQVRWGKRAKAEGKAPKKPGWKKQGKSPAAGGKPVEETTKFVQQTTRMAGCFICNGPHRARDCPKREKLSALETANDKGDSDSETAPRVNPLQLLNVINGETPVQKSLMRVHAVVNGVPVKALVDSGATHNFVATREATKLGLKLEEDTSRIKAVNSKAQKIQGVAKNVPMQIGDWKGTCSLLCVPLDDFDLILGVDFLLRAKVTLIPHLGGLVVLEEKQSCFVKALRTKDGGKGQPEMLSAIQLKKGLKKGQETYVAALIEIKEGQSMEVPDSVVKILKEFKDVMPAELPKELPPRRPIDHKIELLPGTKAPAQAPYRMPPAELLELRKQPKELLDAGLIQPSRAPYGAPMLFQKKQDGSLCMCVDYRALNKVTIKNKYPIPLAAELFDRLSKASYFTKLDLRSGYWQVRIAAGDEGKTTCVTRYGSYEFLVMPFGLTNAPATFCNLMNDVLFDYLDAFVVVYLDDIVVYSKTLTEHEKHLRLVFQRLRENRLYVKPEKCEFAQEEITFLGHKISAGLIRMDKGKVQAIMEWIVPTKVTELRSFLGLANYYRRFIKGYSKRVSPLTDLLKKDNSWDWSMQCQMAFEGLKEAISTELVLRLPDLDLPFEVQTDASDRALGGVLVQEGHPVAFESRKLNNAEQRYSTHEKEMTVVVHCLQQWRHYLLGSIFTVVTDNVANTFFKTQKKLSPKQARWQEFLADFKFEWLHRPGRHNTVADALSRKEVIAYITALSEVISDFNEKIKLAAEQDAAYGRLKQQVKEGVIRRYWLEGDLLVAKGGRWYVPASGLRKDLLRETHDSK</sequence>
<dbReference type="Gene3D" id="2.40.70.10">
    <property type="entry name" value="Acid Proteases"/>
    <property type="match status" value="1"/>
</dbReference>
<dbReference type="Pfam" id="PF17917">
    <property type="entry name" value="RT_RNaseH"/>
    <property type="match status" value="1"/>
</dbReference>
<dbReference type="InterPro" id="IPR005162">
    <property type="entry name" value="Retrotrans_gag_dom"/>
</dbReference>
<dbReference type="Pfam" id="PF08284">
    <property type="entry name" value="RVP_2"/>
    <property type="match status" value="1"/>
</dbReference>
<evidence type="ECO:0000256" key="1">
    <source>
        <dbReference type="ARBA" id="ARBA00012493"/>
    </source>
</evidence>
<dbReference type="EMBL" id="QGNW01000177">
    <property type="protein sequence ID" value="RVW88024.1"/>
    <property type="molecule type" value="Genomic_DNA"/>
</dbReference>
<evidence type="ECO:0000256" key="8">
    <source>
        <dbReference type="SAM" id="MobiDB-lite"/>
    </source>
</evidence>
<evidence type="ECO:0000256" key="7">
    <source>
        <dbReference type="ARBA" id="ARBA00022918"/>
    </source>
</evidence>
<reference evidence="10 11" key="1">
    <citation type="journal article" date="2018" name="PLoS Genet.">
        <title>Population sequencing reveals clonal diversity and ancestral inbreeding in the grapevine cultivar Chardonnay.</title>
        <authorList>
            <person name="Roach M.J."/>
            <person name="Johnson D.L."/>
            <person name="Bohlmann J."/>
            <person name="van Vuuren H.J."/>
            <person name="Jones S.J."/>
            <person name="Pretorius I.S."/>
            <person name="Schmidt S.A."/>
            <person name="Borneman A.R."/>
        </authorList>
    </citation>
    <scope>NUCLEOTIDE SEQUENCE [LARGE SCALE GENOMIC DNA]</scope>
    <source>
        <strain evidence="11">cv. Chardonnay</strain>
        <tissue evidence="10">Leaf</tissue>
    </source>
</reference>
<dbReference type="PANTHER" id="PTHR37984">
    <property type="entry name" value="PROTEIN CBG26694"/>
    <property type="match status" value="1"/>
</dbReference>
<dbReference type="GO" id="GO:0004190">
    <property type="term" value="F:aspartic-type endopeptidase activity"/>
    <property type="evidence" value="ECO:0007669"/>
    <property type="project" value="InterPro"/>
</dbReference>
<proteinExistence type="predicted"/>
<feature type="compositionally biased region" description="Basic and acidic residues" evidence="8">
    <location>
        <begin position="1"/>
        <end position="101"/>
    </location>
</feature>
<evidence type="ECO:0000256" key="4">
    <source>
        <dbReference type="ARBA" id="ARBA00022722"/>
    </source>
</evidence>
<name>A0A438HU78_VITVI</name>
<dbReference type="Gene3D" id="3.10.10.10">
    <property type="entry name" value="HIV Type 1 Reverse Transcriptase, subunit A, domain 1"/>
    <property type="match status" value="1"/>
</dbReference>
<evidence type="ECO:0000313" key="11">
    <source>
        <dbReference type="Proteomes" id="UP000288805"/>
    </source>
</evidence>
<dbReference type="CDD" id="cd01647">
    <property type="entry name" value="RT_LTR"/>
    <property type="match status" value="1"/>
</dbReference>
<dbReference type="Gene3D" id="3.30.70.270">
    <property type="match status" value="2"/>
</dbReference>
<keyword evidence="7" id="KW-0695">RNA-directed DNA polymerase</keyword>
<dbReference type="FunFam" id="3.10.20.370:FF:000001">
    <property type="entry name" value="Retrovirus-related Pol polyprotein from transposon 17.6-like protein"/>
    <property type="match status" value="1"/>
</dbReference>
<evidence type="ECO:0000256" key="2">
    <source>
        <dbReference type="ARBA" id="ARBA00022679"/>
    </source>
</evidence>
<dbReference type="PROSITE" id="PS00141">
    <property type="entry name" value="ASP_PROTEASE"/>
    <property type="match status" value="1"/>
</dbReference>
<dbReference type="InterPro" id="IPR050951">
    <property type="entry name" value="Retrovirus_Pol_polyprotein"/>
</dbReference>
<dbReference type="PROSITE" id="PS50878">
    <property type="entry name" value="RT_POL"/>
    <property type="match status" value="1"/>
</dbReference>
<accession>A0A438HU78</accession>
<dbReference type="GO" id="GO:0006508">
    <property type="term" value="P:proteolysis"/>
    <property type="evidence" value="ECO:0007669"/>
    <property type="project" value="InterPro"/>
</dbReference>
<keyword evidence="5" id="KW-0255">Endonuclease</keyword>
<evidence type="ECO:0000256" key="6">
    <source>
        <dbReference type="ARBA" id="ARBA00022801"/>
    </source>
</evidence>
<evidence type="ECO:0000313" key="10">
    <source>
        <dbReference type="EMBL" id="RVW88024.1"/>
    </source>
</evidence>
<feature type="region of interest" description="Disordered" evidence="8">
    <location>
        <begin position="1"/>
        <end position="119"/>
    </location>
</feature>
<dbReference type="SUPFAM" id="SSF50630">
    <property type="entry name" value="Acid proteases"/>
    <property type="match status" value="1"/>
</dbReference>
<evidence type="ECO:0000256" key="5">
    <source>
        <dbReference type="ARBA" id="ARBA00022759"/>
    </source>
</evidence>
<dbReference type="GO" id="GO:0003964">
    <property type="term" value="F:RNA-directed DNA polymerase activity"/>
    <property type="evidence" value="ECO:0007669"/>
    <property type="project" value="UniProtKB-KW"/>
</dbReference>
<dbReference type="Pfam" id="PF00078">
    <property type="entry name" value="RVT_1"/>
    <property type="match status" value="1"/>
</dbReference>
<evidence type="ECO:0000259" key="9">
    <source>
        <dbReference type="PROSITE" id="PS50878"/>
    </source>
</evidence>
<feature type="region of interest" description="Disordered" evidence="8">
    <location>
        <begin position="427"/>
        <end position="458"/>
    </location>
</feature>
<dbReference type="SUPFAM" id="SSF56672">
    <property type="entry name" value="DNA/RNA polymerases"/>
    <property type="match status" value="1"/>
</dbReference>
<dbReference type="GO" id="GO:0004519">
    <property type="term" value="F:endonuclease activity"/>
    <property type="evidence" value="ECO:0007669"/>
    <property type="project" value="UniProtKB-KW"/>
</dbReference>
<feature type="compositionally biased region" description="Basic residues" evidence="8">
    <location>
        <begin position="438"/>
        <end position="447"/>
    </location>
</feature>
<dbReference type="CDD" id="cd00303">
    <property type="entry name" value="retropepsin_like"/>
    <property type="match status" value="1"/>
</dbReference>
<dbReference type="InterPro" id="IPR021109">
    <property type="entry name" value="Peptidase_aspartic_dom_sf"/>
</dbReference>